<feature type="region of interest" description="Disordered" evidence="1">
    <location>
        <begin position="89"/>
        <end position="142"/>
    </location>
</feature>
<keyword evidence="3" id="KW-1185">Reference proteome</keyword>
<evidence type="ECO:0000313" key="3">
    <source>
        <dbReference type="Proteomes" id="UP001221142"/>
    </source>
</evidence>
<feature type="compositionally biased region" description="Basic residues" evidence="1">
    <location>
        <begin position="118"/>
        <end position="131"/>
    </location>
</feature>
<evidence type="ECO:0000313" key="2">
    <source>
        <dbReference type="EMBL" id="KAJ7608186.1"/>
    </source>
</evidence>
<organism evidence="2 3">
    <name type="scientific">Roridomyces roridus</name>
    <dbReference type="NCBI Taxonomy" id="1738132"/>
    <lineage>
        <taxon>Eukaryota</taxon>
        <taxon>Fungi</taxon>
        <taxon>Dikarya</taxon>
        <taxon>Basidiomycota</taxon>
        <taxon>Agaricomycotina</taxon>
        <taxon>Agaricomycetes</taxon>
        <taxon>Agaricomycetidae</taxon>
        <taxon>Agaricales</taxon>
        <taxon>Marasmiineae</taxon>
        <taxon>Mycenaceae</taxon>
        <taxon>Roridomyces</taxon>
    </lineage>
</organism>
<dbReference type="Proteomes" id="UP001221142">
    <property type="component" value="Unassembled WGS sequence"/>
</dbReference>
<accession>A0AAD7FAF2</accession>
<reference evidence="2" key="1">
    <citation type="submission" date="2023-03" db="EMBL/GenBank/DDBJ databases">
        <title>Massive genome expansion in bonnet fungi (Mycena s.s.) driven by repeated elements and novel gene families across ecological guilds.</title>
        <authorList>
            <consortium name="Lawrence Berkeley National Laboratory"/>
            <person name="Harder C.B."/>
            <person name="Miyauchi S."/>
            <person name="Viragh M."/>
            <person name="Kuo A."/>
            <person name="Thoen E."/>
            <person name="Andreopoulos B."/>
            <person name="Lu D."/>
            <person name="Skrede I."/>
            <person name="Drula E."/>
            <person name="Henrissat B."/>
            <person name="Morin E."/>
            <person name="Kohler A."/>
            <person name="Barry K."/>
            <person name="LaButti K."/>
            <person name="Morin E."/>
            <person name="Salamov A."/>
            <person name="Lipzen A."/>
            <person name="Mereny Z."/>
            <person name="Hegedus B."/>
            <person name="Baldrian P."/>
            <person name="Stursova M."/>
            <person name="Weitz H."/>
            <person name="Taylor A."/>
            <person name="Grigoriev I.V."/>
            <person name="Nagy L.G."/>
            <person name="Martin F."/>
            <person name="Kauserud H."/>
        </authorList>
    </citation>
    <scope>NUCLEOTIDE SEQUENCE</scope>
    <source>
        <strain evidence="2">9284</strain>
    </source>
</reference>
<dbReference type="EMBL" id="JARKIF010000046">
    <property type="protein sequence ID" value="KAJ7608186.1"/>
    <property type="molecule type" value="Genomic_DNA"/>
</dbReference>
<evidence type="ECO:0000256" key="1">
    <source>
        <dbReference type="SAM" id="MobiDB-lite"/>
    </source>
</evidence>
<name>A0AAD7FAF2_9AGAR</name>
<protein>
    <submittedName>
        <fullName evidence="2">Uncharacterized protein</fullName>
    </submittedName>
</protein>
<dbReference type="AlphaFoldDB" id="A0AAD7FAF2"/>
<proteinExistence type="predicted"/>
<gene>
    <name evidence="2" type="ORF">FB45DRAFT_877358</name>
</gene>
<sequence>MSINGDRDITHANPTPAVMSNGHPLVFMSKINYPIEIINYGVMKITLLFSRTWKLVVCERWFQNQLDEKQTNLRTCRVALSAKRKVDKVEKSKKNDHDGAVLEPSSPFSMKYHESNAKRRSPNRPLSKKYGKSPSTHLKKSRYEDVARARDLGLDSAVSADGDEAWEEISRAVESRTDFRGIWLEPRCVIDNGVVEGLCLAEVEFESHGILGRCWQVSVVRRARVRIPTGEESTYARRRKIDDIPAKMLKPRAPDNIAGLRSIAEQAWAEKSRGEWTCLNIGVTTTPKGGRGRVESWRARGRKRSLKRDGGCVEGGELGAVAKGLKEG</sequence>
<feature type="compositionally biased region" description="Basic and acidic residues" evidence="1">
    <location>
        <begin position="89"/>
        <end position="100"/>
    </location>
</feature>
<comment type="caution">
    <text evidence="2">The sequence shown here is derived from an EMBL/GenBank/DDBJ whole genome shotgun (WGS) entry which is preliminary data.</text>
</comment>